<evidence type="ECO:0000256" key="4">
    <source>
        <dbReference type="ARBA" id="ARBA00023012"/>
    </source>
</evidence>
<keyword evidence="5" id="KW-0805">Transcription regulation</keyword>
<dbReference type="InterPro" id="IPR036388">
    <property type="entry name" value="WH-like_DNA-bd_sf"/>
</dbReference>
<dbReference type="InterPro" id="IPR039420">
    <property type="entry name" value="WalR-like"/>
</dbReference>
<dbReference type="GO" id="GO:0006355">
    <property type="term" value="P:regulation of DNA-templated transcription"/>
    <property type="evidence" value="ECO:0007669"/>
    <property type="project" value="InterPro"/>
</dbReference>
<dbReference type="SUPFAM" id="SSF46894">
    <property type="entry name" value="C-terminal effector domain of the bipartite response regulators"/>
    <property type="match status" value="1"/>
</dbReference>
<keyword evidence="7" id="KW-0804">Transcription</keyword>
<dbReference type="PROSITE" id="PS51755">
    <property type="entry name" value="OMPR_PHOB"/>
    <property type="match status" value="1"/>
</dbReference>
<feature type="domain" description="Response regulatory" evidence="10">
    <location>
        <begin position="8"/>
        <end position="122"/>
    </location>
</feature>
<protein>
    <submittedName>
        <fullName evidence="12">DNA-binding response regulator</fullName>
    </submittedName>
</protein>
<evidence type="ECO:0000256" key="9">
    <source>
        <dbReference type="PROSITE-ProRule" id="PRU01091"/>
    </source>
</evidence>
<dbReference type="Pfam" id="PF00486">
    <property type="entry name" value="Trans_reg_C"/>
    <property type="match status" value="1"/>
</dbReference>
<keyword evidence="6 9" id="KW-0238">DNA-binding</keyword>
<dbReference type="CDD" id="cd00383">
    <property type="entry name" value="trans_reg_C"/>
    <property type="match status" value="1"/>
</dbReference>
<dbReference type="GO" id="GO:0005829">
    <property type="term" value="C:cytosol"/>
    <property type="evidence" value="ECO:0007669"/>
    <property type="project" value="TreeGrafter"/>
</dbReference>
<dbReference type="InterPro" id="IPR016032">
    <property type="entry name" value="Sig_transdc_resp-reg_C-effctor"/>
</dbReference>
<dbReference type="PANTHER" id="PTHR48111">
    <property type="entry name" value="REGULATOR OF RPOS"/>
    <property type="match status" value="1"/>
</dbReference>
<accession>A0A1Y3PBB4</accession>
<dbReference type="Gene3D" id="1.10.10.10">
    <property type="entry name" value="Winged helix-like DNA-binding domain superfamily/Winged helix DNA-binding domain"/>
    <property type="match status" value="1"/>
</dbReference>
<evidence type="ECO:0000256" key="1">
    <source>
        <dbReference type="ARBA" id="ARBA00004496"/>
    </source>
</evidence>
<reference evidence="13" key="1">
    <citation type="submission" date="2016-06" db="EMBL/GenBank/DDBJ databases">
        <authorList>
            <person name="Nascimento L."/>
            <person name="Pereira R.V."/>
            <person name="Martins L.F."/>
            <person name="Quaggio R.B."/>
            <person name="Silva A.M."/>
            <person name="Setubal J.C."/>
        </authorList>
    </citation>
    <scope>NUCLEOTIDE SEQUENCE [LARGE SCALE GENOMIC DNA]</scope>
</reference>
<keyword evidence="4" id="KW-0902">Two-component regulatory system</keyword>
<dbReference type="Gene3D" id="3.40.50.2300">
    <property type="match status" value="1"/>
</dbReference>
<dbReference type="SUPFAM" id="SSF52172">
    <property type="entry name" value="CheY-like"/>
    <property type="match status" value="1"/>
</dbReference>
<dbReference type="InterPro" id="IPR001867">
    <property type="entry name" value="OmpR/PhoB-type_DNA-bd"/>
</dbReference>
<dbReference type="FunFam" id="1.10.10.10:FF:000018">
    <property type="entry name" value="DNA-binding response regulator ResD"/>
    <property type="match status" value="1"/>
</dbReference>
<evidence type="ECO:0000259" key="11">
    <source>
        <dbReference type="PROSITE" id="PS51755"/>
    </source>
</evidence>
<evidence type="ECO:0000256" key="3">
    <source>
        <dbReference type="ARBA" id="ARBA00022553"/>
    </source>
</evidence>
<evidence type="ECO:0000256" key="8">
    <source>
        <dbReference type="PROSITE-ProRule" id="PRU00169"/>
    </source>
</evidence>
<dbReference type="SMART" id="SM00448">
    <property type="entry name" value="REC"/>
    <property type="match status" value="1"/>
</dbReference>
<dbReference type="Proteomes" id="UP000196475">
    <property type="component" value="Unassembled WGS sequence"/>
</dbReference>
<evidence type="ECO:0000259" key="10">
    <source>
        <dbReference type="PROSITE" id="PS50110"/>
    </source>
</evidence>
<evidence type="ECO:0000313" key="12">
    <source>
        <dbReference type="EMBL" id="OUM84615.1"/>
    </source>
</evidence>
<keyword evidence="2" id="KW-0963">Cytoplasm</keyword>
<dbReference type="GO" id="GO:0032993">
    <property type="term" value="C:protein-DNA complex"/>
    <property type="evidence" value="ECO:0007669"/>
    <property type="project" value="TreeGrafter"/>
</dbReference>
<sequence length="241" mass="27433">MGTAERNQVLVVEDDEHIRRFVVINLERSGFVVAETAFGAEALAMADRLMPDVVVLDIMLPDMNGFDICRRLRAAHPEMAILMLTARGQDMDKVTGLELGADDYIVKPFNPLELVARMKAILRRTKGASETRRRVLRSGPFTLDLTANECYKAGHPVELTPKEFQMMKVFMENPGHALDRDRLLDLVWGQDFVGDPKTVDVHVRRLREKIEADPSRPKFIETVWGLGYRWRKGDSVERDQG</sequence>
<dbReference type="GO" id="GO:0000976">
    <property type="term" value="F:transcription cis-regulatory region binding"/>
    <property type="evidence" value="ECO:0007669"/>
    <property type="project" value="TreeGrafter"/>
</dbReference>
<dbReference type="CDD" id="cd17574">
    <property type="entry name" value="REC_OmpR"/>
    <property type="match status" value="1"/>
</dbReference>
<name>A0A1Y3PBB4_9BACI</name>
<evidence type="ECO:0000256" key="2">
    <source>
        <dbReference type="ARBA" id="ARBA00022490"/>
    </source>
</evidence>
<comment type="caution">
    <text evidence="12">The sequence shown here is derived from an EMBL/GenBank/DDBJ whole genome shotgun (WGS) entry which is preliminary data.</text>
</comment>
<dbReference type="Gene3D" id="6.10.250.690">
    <property type="match status" value="1"/>
</dbReference>
<dbReference type="InterPro" id="IPR011006">
    <property type="entry name" value="CheY-like_superfamily"/>
</dbReference>
<dbReference type="PANTHER" id="PTHR48111:SF54">
    <property type="entry name" value="STAGE 0 SPORULATION PROTEIN A HOMOLOG"/>
    <property type="match status" value="1"/>
</dbReference>
<keyword evidence="3 8" id="KW-0597">Phosphoprotein</keyword>
<feature type="modified residue" description="4-aspartylphosphate" evidence="8">
    <location>
        <position position="57"/>
    </location>
</feature>
<dbReference type="FunFam" id="3.40.50.2300:FF:000001">
    <property type="entry name" value="DNA-binding response regulator PhoB"/>
    <property type="match status" value="1"/>
</dbReference>
<evidence type="ECO:0000256" key="5">
    <source>
        <dbReference type="ARBA" id="ARBA00023015"/>
    </source>
</evidence>
<comment type="subcellular location">
    <subcellularLocation>
        <location evidence="1">Cytoplasm</location>
    </subcellularLocation>
</comment>
<gene>
    <name evidence="12" type="ORF">BAA01_05590</name>
</gene>
<evidence type="ECO:0000313" key="13">
    <source>
        <dbReference type="Proteomes" id="UP000196475"/>
    </source>
</evidence>
<organism evidence="12 13">
    <name type="scientific">Bacillus thermozeamaize</name>
    <dbReference type="NCBI Taxonomy" id="230954"/>
    <lineage>
        <taxon>Bacteria</taxon>
        <taxon>Bacillati</taxon>
        <taxon>Bacillota</taxon>
        <taxon>Bacilli</taxon>
        <taxon>Bacillales</taxon>
        <taxon>Bacillaceae</taxon>
        <taxon>Bacillus</taxon>
    </lineage>
</organism>
<feature type="DNA-binding region" description="OmpR/PhoB-type" evidence="9">
    <location>
        <begin position="133"/>
        <end position="232"/>
    </location>
</feature>
<dbReference type="SMART" id="SM00862">
    <property type="entry name" value="Trans_reg_C"/>
    <property type="match status" value="1"/>
</dbReference>
<dbReference type="PROSITE" id="PS50110">
    <property type="entry name" value="RESPONSE_REGULATORY"/>
    <property type="match status" value="1"/>
</dbReference>
<evidence type="ECO:0000256" key="7">
    <source>
        <dbReference type="ARBA" id="ARBA00023163"/>
    </source>
</evidence>
<dbReference type="InterPro" id="IPR001789">
    <property type="entry name" value="Sig_transdc_resp-reg_receiver"/>
</dbReference>
<feature type="domain" description="OmpR/PhoB-type" evidence="11">
    <location>
        <begin position="133"/>
        <end position="232"/>
    </location>
</feature>
<dbReference type="GO" id="GO:0000156">
    <property type="term" value="F:phosphorelay response regulator activity"/>
    <property type="evidence" value="ECO:0007669"/>
    <property type="project" value="TreeGrafter"/>
</dbReference>
<dbReference type="AlphaFoldDB" id="A0A1Y3PBB4"/>
<proteinExistence type="predicted"/>
<evidence type="ECO:0000256" key="6">
    <source>
        <dbReference type="ARBA" id="ARBA00023125"/>
    </source>
</evidence>
<dbReference type="Pfam" id="PF00072">
    <property type="entry name" value="Response_reg"/>
    <property type="match status" value="1"/>
</dbReference>
<dbReference type="EMBL" id="LZRT01000121">
    <property type="protein sequence ID" value="OUM84615.1"/>
    <property type="molecule type" value="Genomic_DNA"/>
</dbReference>